<proteinExistence type="predicted"/>
<reference evidence="1" key="1">
    <citation type="submission" date="2014-09" db="EMBL/GenBank/DDBJ databases">
        <authorList>
            <person name="Magalhaes I.L.F."/>
            <person name="Oliveira U."/>
            <person name="Santos F.R."/>
            <person name="Vidigal T.H.D.A."/>
            <person name="Brescovit A.D."/>
            <person name="Santos A.J."/>
        </authorList>
    </citation>
    <scope>NUCLEOTIDE SEQUENCE</scope>
    <source>
        <tissue evidence="1">Shoot tissue taken approximately 20 cm above the soil surface</tissue>
    </source>
</reference>
<dbReference type="EMBL" id="GBRH01195778">
    <property type="protein sequence ID" value="JAE02118.1"/>
    <property type="molecule type" value="Transcribed_RNA"/>
</dbReference>
<evidence type="ECO:0000313" key="1">
    <source>
        <dbReference type="EMBL" id="JAE02118.1"/>
    </source>
</evidence>
<organism evidence="1">
    <name type="scientific">Arundo donax</name>
    <name type="common">Giant reed</name>
    <name type="synonym">Donax arundinaceus</name>
    <dbReference type="NCBI Taxonomy" id="35708"/>
    <lineage>
        <taxon>Eukaryota</taxon>
        <taxon>Viridiplantae</taxon>
        <taxon>Streptophyta</taxon>
        <taxon>Embryophyta</taxon>
        <taxon>Tracheophyta</taxon>
        <taxon>Spermatophyta</taxon>
        <taxon>Magnoliopsida</taxon>
        <taxon>Liliopsida</taxon>
        <taxon>Poales</taxon>
        <taxon>Poaceae</taxon>
        <taxon>PACMAD clade</taxon>
        <taxon>Arundinoideae</taxon>
        <taxon>Arundineae</taxon>
        <taxon>Arundo</taxon>
    </lineage>
</organism>
<name>A0A0A9F1I3_ARUDO</name>
<dbReference type="AlphaFoldDB" id="A0A0A9F1I3"/>
<sequence length="47" mass="5678">MVRDRRIPSLRICRELIHVFWPVCEGFPFSLFLLNRHAYVNFGVEEN</sequence>
<accession>A0A0A9F1I3</accession>
<protein>
    <submittedName>
        <fullName evidence="1">Uncharacterized protein</fullName>
    </submittedName>
</protein>
<reference evidence="1" key="2">
    <citation type="journal article" date="2015" name="Data Brief">
        <title>Shoot transcriptome of the giant reed, Arundo donax.</title>
        <authorList>
            <person name="Barrero R.A."/>
            <person name="Guerrero F.D."/>
            <person name="Moolhuijzen P."/>
            <person name="Goolsby J.A."/>
            <person name="Tidwell J."/>
            <person name="Bellgard S.E."/>
            <person name="Bellgard M.I."/>
        </authorList>
    </citation>
    <scope>NUCLEOTIDE SEQUENCE</scope>
    <source>
        <tissue evidence="1">Shoot tissue taken approximately 20 cm above the soil surface</tissue>
    </source>
</reference>